<dbReference type="EMBL" id="SPNW01000045">
    <property type="protein sequence ID" value="TIA87934.1"/>
    <property type="molecule type" value="Genomic_DNA"/>
</dbReference>
<feature type="compositionally biased region" description="Basic and acidic residues" evidence="1">
    <location>
        <begin position="219"/>
        <end position="231"/>
    </location>
</feature>
<dbReference type="AlphaFoldDB" id="A0A4T0FKJ2"/>
<name>A0A4T0FKJ2_9BASI</name>
<feature type="domain" description="Sld7 C-terminal" evidence="2">
    <location>
        <begin position="285"/>
        <end position="350"/>
    </location>
</feature>
<feature type="region of interest" description="Disordered" evidence="1">
    <location>
        <begin position="160"/>
        <end position="282"/>
    </location>
</feature>
<feature type="compositionally biased region" description="Basic and acidic residues" evidence="1">
    <location>
        <begin position="167"/>
        <end position="179"/>
    </location>
</feature>
<sequence>MTTAITPAKAKQLSTSTTPGLSPFSAKPRLIWRGSLSFEGWPLDGICFTTNILPLPSPMIDSSVQDLTLALEMTRHRPLRVCDRLNLNLDKWTVENTNIRVWVDPRAILTLKWVERVFGMTSSTHVHAIVVSLDDVVDDPDPSNEFIIFRDDTNDCLNLGRRKKKEKEKPQIARPDDPIPRTIVPAQPKLAPLDRLNMRKSSSELSRLFPSRPSSKSRQSSDADKDRDRASMKPPHTKRKRSSLVPAASNSSLHAPSPAESRNASPAPSDSSIFGTPQNNQTETINKSSIKKQMLATFANYNLNRSHPEFNDIWSMCSKGVAFAHRHRINTEIIDRQQIDATVLQHLSIYMPKRPALKTVQ</sequence>
<dbReference type="InterPro" id="IPR041260">
    <property type="entry name" value="Sld7_C"/>
</dbReference>
<dbReference type="Proteomes" id="UP000310189">
    <property type="component" value="Unassembled WGS sequence"/>
</dbReference>
<reference evidence="3 4" key="1">
    <citation type="submission" date="2019-03" db="EMBL/GenBank/DDBJ databases">
        <title>Sequencing 23 genomes of Wallemia ichthyophaga.</title>
        <authorList>
            <person name="Gostincar C."/>
        </authorList>
    </citation>
    <scope>NUCLEOTIDE SEQUENCE [LARGE SCALE GENOMIC DNA]</scope>
    <source>
        <strain evidence="3 4">EXF-5753</strain>
    </source>
</reference>
<evidence type="ECO:0000256" key="1">
    <source>
        <dbReference type="SAM" id="MobiDB-lite"/>
    </source>
</evidence>
<evidence type="ECO:0000313" key="3">
    <source>
        <dbReference type="EMBL" id="TIA87934.1"/>
    </source>
</evidence>
<protein>
    <recommendedName>
        <fullName evidence="2">Sld7 C-terminal domain-containing protein</fullName>
    </recommendedName>
</protein>
<comment type="caution">
    <text evidence="3">The sequence shown here is derived from an EMBL/GenBank/DDBJ whole genome shotgun (WGS) entry which is preliminary data.</text>
</comment>
<feature type="region of interest" description="Disordered" evidence="1">
    <location>
        <begin position="1"/>
        <end position="20"/>
    </location>
</feature>
<keyword evidence="4" id="KW-1185">Reference proteome</keyword>
<evidence type="ECO:0000313" key="4">
    <source>
        <dbReference type="Proteomes" id="UP000310189"/>
    </source>
</evidence>
<dbReference type="OrthoDB" id="5599874at2759"/>
<organism evidence="3 4">
    <name type="scientific">Wallemia hederae</name>
    <dbReference type="NCBI Taxonomy" id="1540922"/>
    <lineage>
        <taxon>Eukaryota</taxon>
        <taxon>Fungi</taxon>
        <taxon>Dikarya</taxon>
        <taxon>Basidiomycota</taxon>
        <taxon>Wallemiomycotina</taxon>
        <taxon>Wallemiomycetes</taxon>
        <taxon>Wallemiales</taxon>
        <taxon>Wallemiaceae</taxon>
        <taxon>Wallemia</taxon>
    </lineage>
</organism>
<evidence type="ECO:0000259" key="2">
    <source>
        <dbReference type="Pfam" id="PF18596"/>
    </source>
</evidence>
<proteinExistence type="predicted"/>
<dbReference type="Pfam" id="PF18596">
    <property type="entry name" value="Sld7_C"/>
    <property type="match status" value="1"/>
</dbReference>
<gene>
    <name evidence="3" type="ORF">E3P99_02896</name>
</gene>
<feature type="compositionally biased region" description="Polar residues" evidence="1">
    <location>
        <begin position="248"/>
        <end position="282"/>
    </location>
</feature>
<accession>A0A4T0FKJ2</accession>